<dbReference type="PROSITE" id="PS50801">
    <property type="entry name" value="STAS"/>
    <property type="match status" value="1"/>
</dbReference>
<dbReference type="CDD" id="cd07043">
    <property type="entry name" value="STAS_anti-anti-sigma_factors"/>
    <property type="match status" value="1"/>
</dbReference>
<name>A0ABT9GNF0_9GAMM</name>
<dbReference type="SUPFAM" id="SSF52091">
    <property type="entry name" value="SpoIIaa-like"/>
    <property type="match status" value="1"/>
</dbReference>
<organism evidence="2 3">
    <name type="scientific">Alkalimonas delamerensis</name>
    <dbReference type="NCBI Taxonomy" id="265981"/>
    <lineage>
        <taxon>Bacteria</taxon>
        <taxon>Pseudomonadati</taxon>
        <taxon>Pseudomonadota</taxon>
        <taxon>Gammaproteobacteria</taxon>
        <taxon>Alkalimonas</taxon>
    </lineage>
</organism>
<dbReference type="InterPro" id="IPR058548">
    <property type="entry name" value="MlaB-like_STAS"/>
</dbReference>
<dbReference type="Pfam" id="PF13466">
    <property type="entry name" value="STAS_2"/>
    <property type="match status" value="1"/>
</dbReference>
<protein>
    <submittedName>
        <fullName evidence="2">STAS domain-containing protein</fullName>
    </submittedName>
</protein>
<gene>
    <name evidence="2" type="ORF">Q3O59_05570</name>
</gene>
<dbReference type="Gene3D" id="3.30.750.24">
    <property type="entry name" value="STAS domain"/>
    <property type="match status" value="1"/>
</dbReference>
<feature type="domain" description="STAS" evidence="1">
    <location>
        <begin position="1"/>
        <end position="94"/>
    </location>
</feature>
<evidence type="ECO:0000313" key="3">
    <source>
        <dbReference type="Proteomes" id="UP001236258"/>
    </source>
</evidence>
<dbReference type="EMBL" id="JAUZVY010000002">
    <property type="protein sequence ID" value="MDP4528498.1"/>
    <property type="molecule type" value="Genomic_DNA"/>
</dbReference>
<dbReference type="InterPro" id="IPR002645">
    <property type="entry name" value="STAS_dom"/>
</dbReference>
<evidence type="ECO:0000313" key="2">
    <source>
        <dbReference type="EMBL" id="MDP4528498.1"/>
    </source>
</evidence>
<reference evidence="2 3" key="1">
    <citation type="submission" date="2023-08" db="EMBL/GenBank/DDBJ databases">
        <authorList>
            <person name="Joshi A."/>
            <person name="Thite S."/>
        </authorList>
    </citation>
    <scope>NUCLEOTIDE SEQUENCE [LARGE SCALE GENOMIC DNA]</scope>
    <source>
        <strain evidence="2 3">1E1</strain>
    </source>
</reference>
<dbReference type="Proteomes" id="UP001236258">
    <property type="component" value="Unassembled WGS sequence"/>
</dbReference>
<dbReference type="RefSeq" id="WP_305944635.1">
    <property type="nucleotide sequence ID" value="NZ_JAUZVY010000002.1"/>
</dbReference>
<accession>A0ABT9GNF0</accession>
<sequence>MSEHRTIRLPERFDFSYHKNFNAQYEPLLTERGIKSLELDFSQVNYLDSSALGMMVLLAKKMQGVGVGLSITGAHGTAKDIIEMANLHKLYTFK</sequence>
<evidence type="ECO:0000259" key="1">
    <source>
        <dbReference type="PROSITE" id="PS50801"/>
    </source>
</evidence>
<keyword evidence="3" id="KW-1185">Reference proteome</keyword>
<comment type="caution">
    <text evidence="2">The sequence shown here is derived from an EMBL/GenBank/DDBJ whole genome shotgun (WGS) entry which is preliminary data.</text>
</comment>
<dbReference type="InterPro" id="IPR036513">
    <property type="entry name" value="STAS_dom_sf"/>
</dbReference>
<proteinExistence type="predicted"/>